<evidence type="ECO:0000313" key="2">
    <source>
        <dbReference type="Proteomes" id="UP000192923"/>
    </source>
</evidence>
<proteinExistence type="predicted"/>
<dbReference type="AlphaFoldDB" id="A0A1Y6D435"/>
<organism evidence="1 2">
    <name type="scientific">Methylomagnum ishizawai</name>
    <dbReference type="NCBI Taxonomy" id="1760988"/>
    <lineage>
        <taxon>Bacteria</taxon>
        <taxon>Pseudomonadati</taxon>
        <taxon>Pseudomonadota</taxon>
        <taxon>Gammaproteobacteria</taxon>
        <taxon>Methylococcales</taxon>
        <taxon>Methylococcaceae</taxon>
        <taxon>Methylomagnum</taxon>
    </lineage>
</organism>
<dbReference type="EMBL" id="FXAM01000001">
    <property type="protein sequence ID" value="SMF95154.1"/>
    <property type="molecule type" value="Genomic_DNA"/>
</dbReference>
<name>A0A1Y6D435_9GAMM</name>
<keyword evidence="2" id="KW-1185">Reference proteome</keyword>
<reference evidence="1 2" key="1">
    <citation type="submission" date="2016-12" db="EMBL/GenBank/DDBJ databases">
        <authorList>
            <person name="Song W.-J."/>
            <person name="Kurnit D.M."/>
        </authorList>
    </citation>
    <scope>NUCLEOTIDE SEQUENCE [LARGE SCALE GENOMIC DNA]</scope>
    <source>
        <strain evidence="1 2">175</strain>
    </source>
</reference>
<evidence type="ECO:0000313" key="1">
    <source>
        <dbReference type="EMBL" id="SMF95154.1"/>
    </source>
</evidence>
<protein>
    <submittedName>
        <fullName evidence="1">Uncharacterized protein</fullName>
    </submittedName>
</protein>
<dbReference type="Proteomes" id="UP000192923">
    <property type="component" value="Unassembled WGS sequence"/>
</dbReference>
<dbReference type="OrthoDB" id="8448847at2"/>
<gene>
    <name evidence="1" type="ORF">SAMN02949497_2500</name>
</gene>
<dbReference type="RefSeq" id="WP_085213138.1">
    <property type="nucleotide sequence ID" value="NZ_FXAM01000001.1"/>
</dbReference>
<sequence>MKIIEHDFGKKARQVVRDFRERLSLEPSHESNIQANPLPYLERAAERIFRLEEALFEAVKAVAPPDGAAPCGETVQVDKAEYQRLLRCRDIVERALVEYASDEAPSPPGPA</sequence>
<accession>A0A1Y6D435</accession>